<dbReference type="EMBL" id="JAGINU010000001">
    <property type="protein sequence ID" value="MBP2367849.1"/>
    <property type="molecule type" value="Genomic_DNA"/>
</dbReference>
<reference evidence="3 4" key="1">
    <citation type="submission" date="2021-03" db="EMBL/GenBank/DDBJ databases">
        <title>Sequencing the genomes of 1000 actinobacteria strains.</title>
        <authorList>
            <person name="Klenk H.-P."/>
        </authorList>
    </citation>
    <scope>NUCLEOTIDE SEQUENCE [LARGE SCALE GENOMIC DNA]</scope>
    <source>
        <strain evidence="3 4">DSM 45256</strain>
    </source>
</reference>
<evidence type="ECO:0000256" key="2">
    <source>
        <dbReference type="SAM" id="Phobius"/>
    </source>
</evidence>
<comment type="caution">
    <text evidence="3">The sequence shown here is derived from an EMBL/GenBank/DDBJ whole genome shotgun (WGS) entry which is preliminary data.</text>
</comment>
<feature type="transmembrane region" description="Helical" evidence="2">
    <location>
        <begin position="146"/>
        <end position="167"/>
    </location>
</feature>
<evidence type="ECO:0008006" key="5">
    <source>
        <dbReference type="Google" id="ProtNLM"/>
    </source>
</evidence>
<organism evidence="3 4">
    <name type="scientific">Pseudonocardia parietis</name>
    <dbReference type="NCBI Taxonomy" id="570936"/>
    <lineage>
        <taxon>Bacteria</taxon>
        <taxon>Bacillati</taxon>
        <taxon>Actinomycetota</taxon>
        <taxon>Actinomycetes</taxon>
        <taxon>Pseudonocardiales</taxon>
        <taxon>Pseudonocardiaceae</taxon>
        <taxon>Pseudonocardia</taxon>
    </lineage>
</organism>
<keyword evidence="4" id="KW-1185">Reference proteome</keyword>
<accession>A0ABS4VVA8</accession>
<name>A0ABS4VVA8_9PSEU</name>
<evidence type="ECO:0000256" key="1">
    <source>
        <dbReference type="SAM" id="MobiDB-lite"/>
    </source>
</evidence>
<evidence type="ECO:0000313" key="3">
    <source>
        <dbReference type="EMBL" id="MBP2367849.1"/>
    </source>
</evidence>
<feature type="transmembrane region" description="Helical" evidence="2">
    <location>
        <begin position="119"/>
        <end position="140"/>
    </location>
</feature>
<dbReference type="Proteomes" id="UP001519295">
    <property type="component" value="Unassembled WGS sequence"/>
</dbReference>
<keyword evidence="2" id="KW-0472">Membrane</keyword>
<proteinExistence type="predicted"/>
<dbReference type="InterPro" id="IPR016566">
    <property type="entry name" value="UCP010219"/>
</dbReference>
<gene>
    <name evidence="3" type="ORF">JOF36_003545</name>
</gene>
<keyword evidence="2" id="KW-1133">Transmembrane helix</keyword>
<sequence length="264" mass="27027">MTMTEPHHSRAHRADETPTAPVPVTGAPIAGARATGPRSTGAPAAGAPTADAPTADAPATGAKPTLLDQVGGPMGFVYSTLPVVVFVAANAFLSLTMTIGVSVAVGLALTGFRLLRGEAFTSAIGGLLAVGAAVGLVAWTGSAKDFFVIGIWAALAGFVVTFGSVLLRRPLTGVIWNAVHGGAHAWRDDRPSMRAHDVATLVAAAVFGARFVVKEWLYLTDATGALAFAKIAMGTPLTVLGALVVVWAFRRTSKRLIEPAPARA</sequence>
<feature type="compositionally biased region" description="Basic and acidic residues" evidence="1">
    <location>
        <begin position="1"/>
        <end position="16"/>
    </location>
</feature>
<protein>
    <recommendedName>
        <fullName evidence="5">Intracellular septation protein A</fullName>
    </recommendedName>
</protein>
<dbReference type="RefSeq" id="WP_245350881.1">
    <property type="nucleotide sequence ID" value="NZ_JAGINU010000001.1"/>
</dbReference>
<dbReference type="Pfam" id="PF11361">
    <property type="entry name" value="DUF3159"/>
    <property type="match status" value="1"/>
</dbReference>
<feature type="transmembrane region" description="Helical" evidence="2">
    <location>
        <begin position="225"/>
        <end position="249"/>
    </location>
</feature>
<evidence type="ECO:0000313" key="4">
    <source>
        <dbReference type="Proteomes" id="UP001519295"/>
    </source>
</evidence>
<feature type="transmembrane region" description="Helical" evidence="2">
    <location>
        <begin position="83"/>
        <end position="107"/>
    </location>
</feature>
<feature type="region of interest" description="Disordered" evidence="1">
    <location>
        <begin position="1"/>
        <end position="60"/>
    </location>
</feature>
<keyword evidence="2" id="KW-0812">Transmembrane</keyword>
<feature type="compositionally biased region" description="Low complexity" evidence="1">
    <location>
        <begin position="17"/>
        <end position="60"/>
    </location>
</feature>